<accession>A0A1I8GBZ4</accession>
<organism evidence="1 2">
    <name type="scientific">Macrostomum lignano</name>
    <dbReference type="NCBI Taxonomy" id="282301"/>
    <lineage>
        <taxon>Eukaryota</taxon>
        <taxon>Metazoa</taxon>
        <taxon>Spiralia</taxon>
        <taxon>Lophotrochozoa</taxon>
        <taxon>Platyhelminthes</taxon>
        <taxon>Rhabditophora</taxon>
        <taxon>Macrostomorpha</taxon>
        <taxon>Macrostomida</taxon>
        <taxon>Macrostomidae</taxon>
        <taxon>Macrostomum</taxon>
    </lineage>
</organism>
<keyword evidence="1" id="KW-1185">Reference proteome</keyword>
<sequence length="49" mass="5451">MFKSTANGAVAVLNVTKNTSDCWFQVQQNLTASHFPGCRDQLWHPTTAQ</sequence>
<protein>
    <submittedName>
        <fullName evidence="2">Ricin B-type lectin domain-containing protein</fullName>
    </submittedName>
</protein>
<evidence type="ECO:0000313" key="2">
    <source>
        <dbReference type="WBParaSite" id="maker-uti_cns_0001338-snap-gene-0.21-mRNA-1"/>
    </source>
</evidence>
<reference evidence="2" key="1">
    <citation type="submission" date="2016-11" db="UniProtKB">
        <authorList>
            <consortium name="WormBaseParasite"/>
        </authorList>
    </citation>
    <scope>IDENTIFICATION</scope>
</reference>
<proteinExistence type="predicted"/>
<dbReference type="Proteomes" id="UP000095280">
    <property type="component" value="Unplaced"/>
</dbReference>
<name>A0A1I8GBZ4_9PLAT</name>
<dbReference type="WBParaSite" id="maker-uti_cns_0001338-snap-gene-0.21-mRNA-1">
    <property type="protein sequence ID" value="maker-uti_cns_0001338-snap-gene-0.21-mRNA-1"/>
    <property type="gene ID" value="maker-uti_cns_0001338-snap-gene-0.21"/>
</dbReference>
<dbReference type="AlphaFoldDB" id="A0A1I8GBZ4"/>
<evidence type="ECO:0000313" key="1">
    <source>
        <dbReference type="Proteomes" id="UP000095280"/>
    </source>
</evidence>